<accession>A0ABR2E705</accession>
<comment type="caution">
    <text evidence="1">The sequence shown here is derived from an EMBL/GenBank/DDBJ whole genome shotgun (WGS) entry which is preliminary data.</text>
</comment>
<evidence type="ECO:0000313" key="2">
    <source>
        <dbReference type="Proteomes" id="UP001472677"/>
    </source>
</evidence>
<proteinExistence type="predicted"/>
<keyword evidence="2" id="KW-1185">Reference proteome</keyword>
<organism evidence="1 2">
    <name type="scientific">Hibiscus sabdariffa</name>
    <name type="common">roselle</name>
    <dbReference type="NCBI Taxonomy" id="183260"/>
    <lineage>
        <taxon>Eukaryota</taxon>
        <taxon>Viridiplantae</taxon>
        <taxon>Streptophyta</taxon>
        <taxon>Embryophyta</taxon>
        <taxon>Tracheophyta</taxon>
        <taxon>Spermatophyta</taxon>
        <taxon>Magnoliopsida</taxon>
        <taxon>eudicotyledons</taxon>
        <taxon>Gunneridae</taxon>
        <taxon>Pentapetalae</taxon>
        <taxon>rosids</taxon>
        <taxon>malvids</taxon>
        <taxon>Malvales</taxon>
        <taxon>Malvaceae</taxon>
        <taxon>Malvoideae</taxon>
        <taxon>Hibiscus</taxon>
    </lineage>
</organism>
<name>A0ABR2E705_9ROSI</name>
<evidence type="ECO:0000313" key="1">
    <source>
        <dbReference type="EMBL" id="KAK8551722.1"/>
    </source>
</evidence>
<dbReference type="EMBL" id="JBBPBM010000020">
    <property type="protein sequence ID" value="KAK8551722.1"/>
    <property type="molecule type" value="Genomic_DNA"/>
</dbReference>
<protein>
    <submittedName>
        <fullName evidence="1">Uncharacterized protein</fullName>
    </submittedName>
</protein>
<dbReference type="Proteomes" id="UP001472677">
    <property type="component" value="Unassembled WGS sequence"/>
</dbReference>
<gene>
    <name evidence="1" type="ORF">V6N12_040346</name>
</gene>
<sequence>MGFVMGRREREDVQVHVQTSLEIMLKNSVVNSSVFEKRAVKPRIQLTKRLFPIMIPKPSSSDTKDLHHNHATC</sequence>
<reference evidence="1 2" key="1">
    <citation type="journal article" date="2024" name="G3 (Bethesda)">
        <title>Genome assembly of Hibiscus sabdariffa L. provides insights into metabolisms of medicinal natural products.</title>
        <authorList>
            <person name="Kim T."/>
        </authorList>
    </citation>
    <scope>NUCLEOTIDE SEQUENCE [LARGE SCALE GENOMIC DNA]</scope>
    <source>
        <strain evidence="1">TK-2024</strain>
        <tissue evidence="1">Old leaves</tissue>
    </source>
</reference>